<evidence type="ECO:0000256" key="1">
    <source>
        <dbReference type="SAM" id="MobiDB-lite"/>
    </source>
</evidence>
<keyword evidence="2" id="KW-1133">Transmembrane helix</keyword>
<dbReference type="EMBL" id="WJBH02000005">
    <property type="protein sequence ID" value="KAI9559128.1"/>
    <property type="molecule type" value="Genomic_DNA"/>
</dbReference>
<gene>
    <name evidence="3" type="ORF">GHT06_015917</name>
</gene>
<feature type="compositionally biased region" description="Polar residues" evidence="1">
    <location>
        <begin position="107"/>
        <end position="118"/>
    </location>
</feature>
<dbReference type="AlphaFoldDB" id="A0AAD5LJZ9"/>
<name>A0AAD5LJZ9_9CRUS</name>
<evidence type="ECO:0000313" key="3">
    <source>
        <dbReference type="EMBL" id="KAI9559128.1"/>
    </source>
</evidence>
<reference evidence="3 4" key="1">
    <citation type="submission" date="2022-05" db="EMBL/GenBank/DDBJ databases">
        <title>A multi-omics perspective on studying reproductive biology in Daphnia sinensis.</title>
        <authorList>
            <person name="Jia J."/>
        </authorList>
    </citation>
    <scope>NUCLEOTIDE SEQUENCE [LARGE SCALE GENOMIC DNA]</scope>
    <source>
        <strain evidence="3 4">WSL</strain>
    </source>
</reference>
<feature type="transmembrane region" description="Helical" evidence="2">
    <location>
        <begin position="183"/>
        <end position="201"/>
    </location>
</feature>
<keyword evidence="2" id="KW-0812">Transmembrane</keyword>
<feature type="transmembrane region" description="Helical" evidence="2">
    <location>
        <begin position="158"/>
        <end position="176"/>
    </location>
</feature>
<accession>A0AAD5LJZ9</accession>
<comment type="caution">
    <text evidence="3">The sequence shown here is derived from an EMBL/GenBank/DDBJ whole genome shotgun (WGS) entry which is preliminary data.</text>
</comment>
<evidence type="ECO:0000313" key="4">
    <source>
        <dbReference type="Proteomes" id="UP000820818"/>
    </source>
</evidence>
<sequence length="207" mass="23267">MHCSGFGYFPLRWLLEVPLDRLINNNGFSLRPCYLGSRNHSAARMPVTDGNTTKTQQRPCPAIGEAGATLNPGWHPTDSGGRVCNNPSNYANRRRSPSPSVRKSPAISHQPTNLTMGITHQHRPNNFSSARSTYHAGCQHTSQSRIPVYQRNQSFDTVHSPTALIFIFSCYIAFFFSPFIMDFYSFNFFFVAFSHTFVYTAPTTTTT</sequence>
<feature type="region of interest" description="Disordered" evidence="1">
    <location>
        <begin position="44"/>
        <end position="118"/>
    </location>
</feature>
<proteinExistence type="predicted"/>
<feature type="compositionally biased region" description="Polar residues" evidence="1">
    <location>
        <begin position="49"/>
        <end position="58"/>
    </location>
</feature>
<organism evidence="3 4">
    <name type="scientific">Daphnia sinensis</name>
    <dbReference type="NCBI Taxonomy" id="1820382"/>
    <lineage>
        <taxon>Eukaryota</taxon>
        <taxon>Metazoa</taxon>
        <taxon>Ecdysozoa</taxon>
        <taxon>Arthropoda</taxon>
        <taxon>Crustacea</taxon>
        <taxon>Branchiopoda</taxon>
        <taxon>Diplostraca</taxon>
        <taxon>Cladocera</taxon>
        <taxon>Anomopoda</taxon>
        <taxon>Daphniidae</taxon>
        <taxon>Daphnia</taxon>
        <taxon>Daphnia similis group</taxon>
    </lineage>
</organism>
<dbReference type="Proteomes" id="UP000820818">
    <property type="component" value="Linkage Group LG5"/>
</dbReference>
<evidence type="ECO:0000256" key="2">
    <source>
        <dbReference type="SAM" id="Phobius"/>
    </source>
</evidence>
<keyword evidence="2" id="KW-0472">Membrane</keyword>
<protein>
    <submittedName>
        <fullName evidence="3">Uncharacterized protein</fullName>
    </submittedName>
</protein>
<keyword evidence="4" id="KW-1185">Reference proteome</keyword>